<evidence type="ECO:0000313" key="6">
    <source>
        <dbReference type="Proteomes" id="UP001328733"/>
    </source>
</evidence>
<evidence type="ECO:0000256" key="1">
    <source>
        <dbReference type="ARBA" id="ARBA00022729"/>
    </source>
</evidence>
<reference evidence="5 6" key="1">
    <citation type="submission" date="2024-01" db="EMBL/GenBank/DDBJ databases">
        <title>Genomic insights into the taxonomy and metabolism of the cyanobacterium Pannus brasiliensis CCIBt3594.</title>
        <authorList>
            <person name="Machado M."/>
            <person name="Botero N.B."/>
            <person name="Andreote A.P.D."/>
            <person name="Feitosa A.M.T."/>
            <person name="Popin R."/>
            <person name="Sivonen K."/>
            <person name="Fiore M.F."/>
        </authorList>
    </citation>
    <scope>NUCLEOTIDE SEQUENCE [LARGE SCALE GENOMIC DNA]</scope>
    <source>
        <strain evidence="5 6">CCIBt3594</strain>
    </source>
</reference>
<name>A0AAW9QZQ3_9CHRO</name>
<feature type="compositionally biased region" description="Low complexity" evidence="2">
    <location>
        <begin position="305"/>
        <end position="316"/>
    </location>
</feature>
<dbReference type="PANTHER" id="PTHR30570:SF1">
    <property type="entry name" value="PHOSPHATE-BINDING PROTEIN PSTS"/>
    <property type="match status" value="1"/>
</dbReference>
<dbReference type="AlphaFoldDB" id="A0AAW9QZQ3"/>
<accession>A0AAW9QZQ3</accession>
<evidence type="ECO:0000313" key="5">
    <source>
        <dbReference type="EMBL" id="MEG3438614.1"/>
    </source>
</evidence>
<comment type="caution">
    <text evidence="5">The sequence shown here is derived from an EMBL/GenBank/DDBJ whole genome shotgun (WGS) entry which is preliminary data.</text>
</comment>
<dbReference type="InterPro" id="IPR032585">
    <property type="entry name" value="DUF4912"/>
</dbReference>
<feature type="domain" description="PBP" evidence="4">
    <location>
        <begin position="51"/>
        <end position="280"/>
    </location>
</feature>
<evidence type="ECO:0000256" key="3">
    <source>
        <dbReference type="SAM" id="SignalP"/>
    </source>
</evidence>
<feature type="non-terminal residue" evidence="5">
    <location>
        <position position="675"/>
    </location>
</feature>
<evidence type="ECO:0000259" key="4">
    <source>
        <dbReference type="Pfam" id="PF12849"/>
    </source>
</evidence>
<dbReference type="Gene3D" id="3.40.190.10">
    <property type="entry name" value="Periplasmic binding protein-like II"/>
    <property type="match status" value="2"/>
</dbReference>
<feature type="signal peptide" evidence="3">
    <location>
        <begin position="1"/>
        <end position="26"/>
    </location>
</feature>
<gene>
    <name evidence="5" type="ORF">V0288_15890</name>
</gene>
<feature type="region of interest" description="Disordered" evidence="2">
    <location>
        <begin position="297"/>
        <end position="330"/>
    </location>
</feature>
<dbReference type="RefSeq" id="WP_332866091.1">
    <property type="nucleotide sequence ID" value="NZ_JBAFSM010000031.1"/>
</dbReference>
<dbReference type="Proteomes" id="UP001328733">
    <property type="component" value="Unassembled WGS sequence"/>
</dbReference>
<dbReference type="EMBL" id="JBAFSM010000031">
    <property type="protein sequence ID" value="MEG3438614.1"/>
    <property type="molecule type" value="Genomic_DNA"/>
</dbReference>
<protein>
    <submittedName>
        <fullName evidence="5">DUF4912 domain-containing protein</fullName>
    </submittedName>
</protein>
<feature type="compositionally biased region" description="Pro residues" evidence="2">
    <location>
        <begin position="317"/>
        <end position="329"/>
    </location>
</feature>
<proteinExistence type="predicted"/>
<keyword evidence="6" id="KW-1185">Reference proteome</keyword>
<keyword evidence="1 3" id="KW-0732">Signal</keyword>
<dbReference type="Pfam" id="PF12849">
    <property type="entry name" value="PBP_like_2"/>
    <property type="match status" value="1"/>
</dbReference>
<organism evidence="5 6">
    <name type="scientific">Pannus brasiliensis CCIBt3594</name>
    <dbReference type="NCBI Taxonomy" id="1427578"/>
    <lineage>
        <taxon>Bacteria</taxon>
        <taxon>Bacillati</taxon>
        <taxon>Cyanobacteriota</taxon>
        <taxon>Cyanophyceae</taxon>
        <taxon>Oscillatoriophycideae</taxon>
        <taxon>Chroococcales</taxon>
        <taxon>Microcystaceae</taxon>
        <taxon>Pannus</taxon>
    </lineage>
</organism>
<evidence type="ECO:0000256" key="2">
    <source>
        <dbReference type="SAM" id="MobiDB-lite"/>
    </source>
</evidence>
<dbReference type="SUPFAM" id="SSF53850">
    <property type="entry name" value="Periplasmic binding protein-like II"/>
    <property type="match status" value="1"/>
</dbReference>
<dbReference type="InterPro" id="IPR024370">
    <property type="entry name" value="PBP_domain"/>
</dbReference>
<feature type="chain" id="PRO_5043746030" evidence="3">
    <location>
        <begin position="27"/>
        <end position="675"/>
    </location>
</feature>
<dbReference type="PANTHER" id="PTHR30570">
    <property type="entry name" value="PERIPLASMIC PHOSPHATE BINDING COMPONENT OF PHOSPHATE ABC TRANSPORTER"/>
    <property type="match status" value="1"/>
</dbReference>
<sequence length="675" mass="72675">MSYKKYISLFGLALLASLALPTIEIAGRARPDRAIAQSAPAETFPVPTAVPADTKLSIDGSASMKNINKALGEDFQKAFPGSIVTADYGGTQSALKAVEEGKIDLAAIGRNLTEAEKAKGLKEVTITRNKIALIASPDNPFAGSLTIDQFADIFHGKLTDWVKVGGPAGTIVFVDRPATSDTRSAFENYPVFQKEPFKTGSNAVTVEADTIEAVSEKLDKNAIGYAIVDQVENNPKVKVLQMHDTLPSDPKYPFSQALVYVYKGPNPSAAVKAFLGFATAPDRQAAIETARKADAGVVIPPATDPSPAASPETTAQVPPPPAGEPPQQTPPTWLWWLLPLGALIALPFLLKGGKGAPAEEAAVTPVPPGVEPVPPIVPPPIAKTGRIILVPRDCRDAYAYWEVSDEEKNDLRRQGGEKLALRVYDVTDIDLDKQPARDMREYDCRELDRDRHVPIPLDDRDYLAELGYVTPEGNWLKLVRSEPVRVPACSPANELLTNARETLADVGENLSGGAATALAGVTAMAAGAAAAVHGLVNREDEEIETPVDDFPAREIGSRIVLVPRDSQEAYAYWELTEADKATAADQNLVLRVYDVTDIDLDVRPAHDVQEYDVLESDRDRHVPIATDDRDYLAEIGYFTEDGNWSSIARSKHVRVPAAGSGLLENAGETVSNVTE</sequence>
<dbReference type="Pfam" id="PF16258">
    <property type="entry name" value="DUF4912"/>
    <property type="match status" value="2"/>
</dbReference>
<dbReference type="InterPro" id="IPR050811">
    <property type="entry name" value="Phosphate_ABC_transporter"/>
</dbReference>